<organism evidence="2 3">
    <name type="scientific">Streptomyces cahuitamycinicus</name>
    <dbReference type="NCBI Taxonomy" id="2070367"/>
    <lineage>
        <taxon>Bacteria</taxon>
        <taxon>Bacillati</taxon>
        <taxon>Actinomycetota</taxon>
        <taxon>Actinomycetes</taxon>
        <taxon>Kitasatosporales</taxon>
        <taxon>Streptomycetaceae</taxon>
        <taxon>Streptomyces</taxon>
    </lineage>
</organism>
<gene>
    <name evidence="2" type="ORF">C1J00_43385</name>
</gene>
<dbReference type="AlphaFoldDB" id="A0A2N8TAX2"/>
<evidence type="ECO:0000256" key="1">
    <source>
        <dbReference type="SAM" id="SignalP"/>
    </source>
</evidence>
<feature type="chain" id="PRO_5039252665" evidence="1">
    <location>
        <begin position="16"/>
        <end position="61"/>
    </location>
</feature>
<keyword evidence="1" id="KW-0732">Signal</keyword>
<sequence>MWLVSVISLVVTAWAGPVGSAAVGSAAGTTVSAGAAPALTEAGGVPGTPQGAAGCAGISGA</sequence>
<feature type="signal peptide" evidence="1">
    <location>
        <begin position="1"/>
        <end position="15"/>
    </location>
</feature>
<dbReference type="Proteomes" id="UP000235943">
    <property type="component" value="Unassembled WGS sequence"/>
</dbReference>
<evidence type="ECO:0000313" key="2">
    <source>
        <dbReference type="EMBL" id="PNG16186.1"/>
    </source>
</evidence>
<name>A0A2N8TAX2_9ACTN</name>
<protein>
    <submittedName>
        <fullName evidence="2">Uncharacterized protein</fullName>
    </submittedName>
</protein>
<keyword evidence="3" id="KW-1185">Reference proteome</keyword>
<evidence type="ECO:0000313" key="3">
    <source>
        <dbReference type="Proteomes" id="UP000235943"/>
    </source>
</evidence>
<reference evidence="2 3" key="1">
    <citation type="submission" date="2018-01" db="EMBL/GenBank/DDBJ databases">
        <title>Draft genome sequence of Streptomyces sp. 13K301.</title>
        <authorList>
            <person name="Sahin N."/>
            <person name="Saygin H."/>
            <person name="Ay H."/>
        </authorList>
    </citation>
    <scope>NUCLEOTIDE SEQUENCE [LARGE SCALE GENOMIC DNA]</scope>
    <source>
        <strain evidence="2 3">13K301</strain>
    </source>
</reference>
<proteinExistence type="predicted"/>
<accession>A0A2N8TAX2</accession>
<comment type="caution">
    <text evidence="2">The sequence shown here is derived from an EMBL/GenBank/DDBJ whole genome shotgun (WGS) entry which is preliminary data.</text>
</comment>
<feature type="non-terminal residue" evidence="2">
    <location>
        <position position="61"/>
    </location>
</feature>
<dbReference type="EMBL" id="POUC01000851">
    <property type="protein sequence ID" value="PNG16186.1"/>
    <property type="molecule type" value="Genomic_DNA"/>
</dbReference>